<dbReference type="SUPFAM" id="SSF46689">
    <property type="entry name" value="Homeodomain-like"/>
    <property type="match status" value="2"/>
</dbReference>
<dbReference type="SMART" id="SM00342">
    <property type="entry name" value="HTH_ARAC"/>
    <property type="match status" value="1"/>
</dbReference>
<keyword evidence="2" id="KW-0238">DNA-binding</keyword>
<dbReference type="InterPro" id="IPR018060">
    <property type="entry name" value="HTH_AraC"/>
</dbReference>
<dbReference type="SUPFAM" id="SSF51215">
    <property type="entry name" value="Regulatory protein AraC"/>
    <property type="match status" value="1"/>
</dbReference>
<evidence type="ECO:0000256" key="3">
    <source>
        <dbReference type="ARBA" id="ARBA00023163"/>
    </source>
</evidence>
<protein>
    <submittedName>
        <fullName evidence="5">Arabinose operon regulatory protein</fullName>
    </submittedName>
</protein>
<dbReference type="PANTHER" id="PTHR43280:SF28">
    <property type="entry name" value="HTH-TYPE TRANSCRIPTIONAL ACTIVATOR RHAS"/>
    <property type="match status" value="1"/>
</dbReference>
<dbReference type="InterPro" id="IPR003313">
    <property type="entry name" value="AraC-bd"/>
</dbReference>
<evidence type="ECO:0000313" key="5">
    <source>
        <dbReference type="EMBL" id="VYT11000.1"/>
    </source>
</evidence>
<dbReference type="RefSeq" id="WP_156354187.1">
    <property type="nucleotide sequence ID" value="NZ_CACRST010000017.1"/>
</dbReference>
<dbReference type="Pfam" id="PF02311">
    <property type="entry name" value="AraC_binding"/>
    <property type="match status" value="1"/>
</dbReference>
<dbReference type="Pfam" id="PF12833">
    <property type="entry name" value="HTH_18"/>
    <property type="match status" value="1"/>
</dbReference>
<dbReference type="InterPro" id="IPR020449">
    <property type="entry name" value="Tscrpt_reg_AraC-type_HTH"/>
</dbReference>
<dbReference type="Gene3D" id="1.10.10.60">
    <property type="entry name" value="Homeodomain-like"/>
    <property type="match status" value="2"/>
</dbReference>
<dbReference type="PANTHER" id="PTHR43280">
    <property type="entry name" value="ARAC-FAMILY TRANSCRIPTIONAL REGULATOR"/>
    <property type="match status" value="1"/>
</dbReference>
<evidence type="ECO:0000259" key="4">
    <source>
        <dbReference type="PROSITE" id="PS01124"/>
    </source>
</evidence>
<proteinExistence type="predicted"/>
<dbReference type="EMBL" id="CACRST010000017">
    <property type="protein sequence ID" value="VYT11000.1"/>
    <property type="molecule type" value="Genomic_DNA"/>
</dbReference>
<dbReference type="InterPro" id="IPR018062">
    <property type="entry name" value="HTH_AraC-typ_CS"/>
</dbReference>
<keyword evidence="1" id="KW-0805">Transcription regulation</keyword>
<reference evidence="5" key="1">
    <citation type="submission" date="2019-11" db="EMBL/GenBank/DDBJ databases">
        <authorList>
            <person name="Feng L."/>
        </authorList>
    </citation>
    <scope>NUCLEOTIDE SEQUENCE</scope>
    <source>
        <strain evidence="5">BgluceraseaLFYP119</strain>
    </source>
</reference>
<name>A0A6N2TYY6_9FIRM</name>
<dbReference type="InterPro" id="IPR037923">
    <property type="entry name" value="HTH-like"/>
</dbReference>
<evidence type="ECO:0000256" key="2">
    <source>
        <dbReference type="ARBA" id="ARBA00023125"/>
    </source>
</evidence>
<organism evidence="5">
    <name type="scientific">Blautia glucerasea</name>
    <dbReference type="NCBI Taxonomy" id="536633"/>
    <lineage>
        <taxon>Bacteria</taxon>
        <taxon>Bacillati</taxon>
        <taxon>Bacillota</taxon>
        <taxon>Clostridia</taxon>
        <taxon>Lachnospirales</taxon>
        <taxon>Lachnospiraceae</taxon>
        <taxon>Blautia</taxon>
    </lineage>
</organism>
<accession>A0A6N2TYY6</accession>
<dbReference type="Gene3D" id="2.60.120.280">
    <property type="entry name" value="Regulatory protein AraC"/>
    <property type="match status" value="1"/>
</dbReference>
<dbReference type="GO" id="GO:0003700">
    <property type="term" value="F:DNA-binding transcription factor activity"/>
    <property type="evidence" value="ECO:0007669"/>
    <property type="project" value="InterPro"/>
</dbReference>
<dbReference type="PRINTS" id="PR00032">
    <property type="entry name" value="HTHARAC"/>
</dbReference>
<dbReference type="PROSITE" id="PS00041">
    <property type="entry name" value="HTH_ARAC_FAMILY_1"/>
    <property type="match status" value="1"/>
</dbReference>
<feature type="domain" description="HTH araC/xylS-type" evidence="4">
    <location>
        <begin position="183"/>
        <end position="281"/>
    </location>
</feature>
<dbReference type="GO" id="GO:0043565">
    <property type="term" value="F:sequence-specific DNA binding"/>
    <property type="evidence" value="ECO:0007669"/>
    <property type="project" value="InterPro"/>
</dbReference>
<sequence>MYINSGYLHNSLLDFKDRSRPLVVGSCGTYRLIHQHKLPTYRPRGRIDYQLLYIAAGKGHFFLNDKEEVIDAGHMILYRPREMQKYVYYGTDQTEVSWVHFTGNNVKNILKDYHLFESGPVLQTGNSTEYHRIFRKMIQELQLVRPNYEEYLALLLSELFLLISRQTPSGSPSQNQIMQKEMEKATQYFNEHFNEDISIEEYALSKHFSTCWFIRSFKRYNGMTPMQYVLNLRITTAKTLLRTTTYSVSEVASIVGYDNPLYFSRLFKKQTGLPPSDFRNNETIAKRS</sequence>
<keyword evidence="3" id="KW-0804">Transcription</keyword>
<dbReference type="PROSITE" id="PS01124">
    <property type="entry name" value="HTH_ARAC_FAMILY_2"/>
    <property type="match status" value="1"/>
</dbReference>
<evidence type="ECO:0000256" key="1">
    <source>
        <dbReference type="ARBA" id="ARBA00023015"/>
    </source>
</evidence>
<dbReference type="AlphaFoldDB" id="A0A6N2TYY6"/>
<dbReference type="InterPro" id="IPR009057">
    <property type="entry name" value="Homeodomain-like_sf"/>
</dbReference>
<gene>
    <name evidence="5" type="primary">araC_2</name>
    <name evidence="5" type="ORF">BGLFYP119_01839</name>
</gene>